<proteinExistence type="predicted"/>
<gene>
    <name evidence="2" type="ORF">BaRGS_00016064</name>
</gene>
<evidence type="ECO:0000313" key="3">
    <source>
        <dbReference type="Proteomes" id="UP001519460"/>
    </source>
</evidence>
<evidence type="ECO:0000256" key="1">
    <source>
        <dbReference type="SAM" id="Phobius"/>
    </source>
</evidence>
<keyword evidence="3" id="KW-1185">Reference proteome</keyword>
<dbReference type="EMBL" id="JACVVK020000100">
    <property type="protein sequence ID" value="KAK7492759.1"/>
    <property type="molecule type" value="Genomic_DNA"/>
</dbReference>
<dbReference type="Proteomes" id="UP001519460">
    <property type="component" value="Unassembled WGS sequence"/>
</dbReference>
<keyword evidence="1" id="KW-1133">Transmembrane helix</keyword>
<dbReference type="AlphaFoldDB" id="A0ABD0L109"/>
<keyword evidence="1" id="KW-0472">Membrane</keyword>
<sequence length="155" mass="17506">MGLDRRENCSRQASQSTVPCLKTSCCMKEESIQRRSENPTRTSQRTRLKWGVWGILDVVGVWVTLTLLCGFTVPLTSAAEEAEADRRDFRFTPYDVLAVLQSFLPPSFTLASLRPHSRMVSANMDGFSRFENTSTTYLPFETSHHQSDVRGQANP</sequence>
<name>A0ABD0L109_9CAEN</name>
<protein>
    <submittedName>
        <fullName evidence="2">Uncharacterized protein</fullName>
    </submittedName>
</protein>
<keyword evidence="1" id="KW-0812">Transmembrane</keyword>
<evidence type="ECO:0000313" key="2">
    <source>
        <dbReference type="EMBL" id="KAK7492759.1"/>
    </source>
</evidence>
<reference evidence="2 3" key="1">
    <citation type="journal article" date="2023" name="Sci. Data">
        <title>Genome assembly of the Korean intertidal mud-creeper Batillaria attramentaria.</title>
        <authorList>
            <person name="Patra A.K."/>
            <person name="Ho P.T."/>
            <person name="Jun S."/>
            <person name="Lee S.J."/>
            <person name="Kim Y."/>
            <person name="Won Y.J."/>
        </authorList>
    </citation>
    <scope>NUCLEOTIDE SEQUENCE [LARGE SCALE GENOMIC DNA]</scope>
    <source>
        <strain evidence="2">Wonlab-2016</strain>
    </source>
</reference>
<accession>A0ABD0L109</accession>
<feature type="transmembrane region" description="Helical" evidence="1">
    <location>
        <begin position="50"/>
        <end position="73"/>
    </location>
</feature>
<organism evidence="2 3">
    <name type="scientific">Batillaria attramentaria</name>
    <dbReference type="NCBI Taxonomy" id="370345"/>
    <lineage>
        <taxon>Eukaryota</taxon>
        <taxon>Metazoa</taxon>
        <taxon>Spiralia</taxon>
        <taxon>Lophotrochozoa</taxon>
        <taxon>Mollusca</taxon>
        <taxon>Gastropoda</taxon>
        <taxon>Caenogastropoda</taxon>
        <taxon>Sorbeoconcha</taxon>
        <taxon>Cerithioidea</taxon>
        <taxon>Batillariidae</taxon>
        <taxon>Batillaria</taxon>
    </lineage>
</organism>
<comment type="caution">
    <text evidence="2">The sequence shown here is derived from an EMBL/GenBank/DDBJ whole genome shotgun (WGS) entry which is preliminary data.</text>
</comment>